<feature type="region of interest" description="Disordered" evidence="1">
    <location>
        <begin position="185"/>
        <end position="216"/>
    </location>
</feature>
<comment type="caution">
    <text evidence="3">The sequence shown here is derived from an EMBL/GenBank/DDBJ whole genome shotgun (WGS) entry which is preliminary data.</text>
</comment>
<reference evidence="3 4" key="1">
    <citation type="submission" date="2020-04" db="EMBL/GenBank/DDBJ databases">
        <title>Ralstonia insidiosa genome sequencing and assembly.</title>
        <authorList>
            <person name="Martins R.C.R."/>
            <person name="Perdigao-Neto L.V."/>
            <person name="Levin A.S.S."/>
            <person name="Costa S.F."/>
        </authorList>
    </citation>
    <scope>NUCLEOTIDE SEQUENCE [LARGE SCALE GENOMIC DNA]</scope>
    <source>
        <strain evidence="3 4">5047</strain>
    </source>
</reference>
<feature type="signal peptide" evidence="2">
    <location>
        <begin position="1"/>
        <end position="17"/>
    </location>
</feature>
<gene>
    <name evidence="3" type="primary">traV</name>
    <name evidence="3" type="ORF">HGR00_24985</name>
</gene>
<dbReference type="Proteomes" id="UP000575469">
    <property type="component" value="Unassembled WGS sequence"/>
</dbReference>
<dbReference type="Pfam" id="PF09676">
    <property type="entry name" value="TraV"/>
    <property type="match status" value="1"/>
</dbReference>
<dbReference type="PROSITE" id="PS51257">
    <property type="entry name" value="PROKAR_LIPOPROTEIN"/>
    <property type="match status" value="1"/>
</dbReference>
<feature type="compositionally biased region" description="Pro residues" evidence="1">
    <location>
        <begin position="207"/>
        <end position="216"/>
    </location>
</feature>
<protein>
    <submittedName>
        <fullName evidence="3">Type IV conjugative transfer system lipoprotein TraV</fullName>
    </submittedName>
</protein>
<organism evidence="3 4">
    <name type="scientific">Ralstonia insidiosa</name>
    <dbReference type="NCBI Taxonomy" id="190721"/>
    <lineage>
        <taxon>Bacteria</taxon>
        <taxon>Pseudomonadati</taxon>
        <taxon>Pseudomonadota</taxon>
        <taxon>Betaproteobacteria</taxon>
        <taxon>Burkholderiales</taxon>
        <taxon>Burkholderiaceae</taxon>
        <taxon>Ralstonia</taxon>
    </lineage>
</organism>
<evidence type="ECO:0000256" key="2">
    <source>
        <dbReference type="SAM" id="SignalP"/>
    </source>
</evidence>
<dbReference type="AlphaFoldDB" id="A0A848P976"/>
<keyword evidence="3" id="KW-0449">Lipoprotein</keyword>
<sequence>MKALTLTAAAAIAASLAGCGSLSGFDANTQFACKAPPGVLCESMSGIYANAEQKNLPGQRVNMAKGDQAAEVSRAKDATTESVLSKPIYSGTPIRSAPRVLRVWFAPWEDSDGDLHDQDYVYMQVDTGRWLIEHNRRRVMDAYRPVRAPSVKTTAPNAPVQGTSNVQTGAAQGQEAIGVVQGRPGEQDAAGLLGGIQMPGQLGQPGGQPPSDLPPQ</sequence>
<feature type="chain" id="PRO_5032822424" evidence="2">
    <location>
        <begin position="18"/>
        <end position="216"/>
    </location>
</feature>
<evidence type="ECO:0000313" key="4">
    <source>
        <dbReference type="Proteomes" id="UP000575469"/>
    </source>
</evidence>
<evidence type="ECO:0000313" key="3">
    <source>
        <dbReference type="EMBL" id="NMV41176.1"/>
    </source>
</evidence>
<evidence type="ECO:0000256" key="1">
    <source>
        <dbReference type="SAM" id="MobiDB-lite"/>
    </source>
</evidence>
<keyword evidence="2" id="KW-0732">Signal</keyword>
<dbReference type="NCBIfam" id="TIGR02747">
    <property type="entry name" value="TraV"/>
    <property type="match status" value="1"/>
</dbReference>
<dbReference type="EMBL" id="JABBZM010000029">
    <property type="protein sequence ID" value="NMV41176.1"/>
    <property type="molecule type" value="Genomic_DNA"/>
</dbReference>
<dbReference type="RefSeq" id="WP_169341523.1">
    <property type="nucleotide sequence ID" value="NZ_JABBZM010000029.1"/>
</dbReference>
<proteinExistence type="predicted"/>
<dbReference type="InterPro" id="IPR014118">
    <property type="entry name" value="T4SS_TraV"/>
</dbReference>
<accession>A0A848P976</accession>
<name>A0A848P976_9RALS</name>